<feature type="transmembrane region" description="Helical" evidence="1">
    <location>
        <begin position="34"/>
        <end position="51"/>
    </location>
</feature>
<dbReference type="GO" id="GO:0016020">
    <property type="term" value="C:membrane"/>
    <property type="evidence" value="ECO:0007669"/>
    <property type="project" value="TreeGrafter"/>
</dbReference>
<evidence type="ECO:0000313" key="3">
    <source>
        <dbReference type="Proteomes" id="UP000238882"/>
    </source>
</evidence>
<dbReference type="PANTHER" id="PTHR32251">
    <property type="entry name" value="3-OXO-5-ALPHA-STEROID 4-DEHYDROGENASE"/>
    <property type="match status" value="1"/>
</dbReference>
<reference evidence="2 3" key="1">
    <citation type="submission" date="2016-12" db="EMBL/GenBank/DDBJ databases">
        <title>Trade-off between light-utilization and light-protection in marine flavobacteria.</title>
        <authorList>
            <person name="Kumagai Y."/>
            <person name="Yoshizawa S."/>
            <person name="Kogure K."/>
            <person name="Iwasaki W."/>
        </authorList>
    </citation>
    <scope>NUCLEOTIDE SEQUENCE [LARGE SCALE GENOMIC DNA]</scope>
    <source>
        <strain evidence="2 3">NBRC 108759</strain>
    </source>
</reference>
<dbReference type="Proteomes" id="UP000238882">
    <property type="component" value="Unassembled WGS sequence"/>
</dbReference>
<dbReference type="InterPro" id="IPR010721">
    <property type="entry name" value="UstE-like"/>
</dbReference>
<evidence type="ECO:0000313" key="2">
    <source>
        <dbReference type="EMBL" id="PQJ79834.1"/>
    </source>
</evidence>
<accession>A0A2S7WQI1</accession>
<dbReference type="PROSITE" id="PS50244">
    <property type="entry name" value="S5A_REDUCTASE"/>
    <property type="match status" value="1"/>
</dbReference>
<keyword evidence="1" id="KW-0472">Membrane</keyword>
<proteinExistence type="predicted"/>
<name>A0A2S7WQI1_9FLAO</name>
<dbReference type="Pfam" id="PF06966">
    <property type="entry name" value="DUF1295"/>
    <property type="match status" value="1"/>
</dbReference>
<feature type="transmembrane region" description="Helical" evidence="1">
    <location>
        <begin position="194"/>
        <end position="221"/>
    </location>
</feature>
<dbReference type="EMBL" id="MSCN01000001">
    <property type="protein sequence ID" value="PQJ79834.1"/>
    <property type="molecule type" value="Genomic_DNA"/>
</dbReference>
<evidence type="ECO:0000256" key="1">
    <source>
        <dbReference type="SAM" id="Phobius"/>
    </source>
</evidence>
<keyword evidence="3" id="KW-1185">Reference proteome</keyword>
<dbReference type="Gene3D" id="1.20.120.1630">
    <property type="match status" value="1"/>
</dbReference>
<organism evidence="2 3">
    <name type="scientific">Polaribacter porphyrae</name>
    <dbReference type="NCBI Taxonomy" id="1137780"/>
    <lineage>
        <taxon>Bacteria</taxon>
        <taxon>Pseudomonadati</taxon>
        <taxon>Bacteroidota</taxon>
        <taxon>Flavobacteriia</taxon>
        <taxon>Flavobacteriales</taxon>
        <taxon>Flavobacteriaceae</taxon>
    </lineage>
</organism>
<feature type="transmembrane region" description="Helical" evidence="1">
    <location>
        <begin position="58"/>
        <end position="80"/>
    </location>
</feature>
<dbReference type="PANTHER" id="PTHR32251:SF17">
    <property type="entry name" value="STEROID 5-ALPHA REDUCTASE C-TERMINAL DOMAIN-CONTAINING PROTEIN"/>
    <property type="match status" value="1"/>
</dbReference>
<protein>
    <submittedName>
        <fullName evidence="2">Uncharacterized protein</fullName>
    </submittedName>
</protein>
<keyword evidence="1" id="KW-1133">Transmembrane helix</keyword>
<feature type="transmembrane region" description="Helical" evidence="1">
    <location>
        <begin position="135"/>
        <end position="152"/>
    </location>
</feature>
<gene>
    <name evidence="2" type="ORF">BTO18_11895</name>
</gene>
<feature type="transmembrane region" description="Helical" evidence="1">
    <location>
        <begin position="100"/>
        <end position="123"/>
    </location>
</feature>
<keyword evidence="1" id="KW-0812">Transmembrane</keyword>
<dbReference type="AlphaFoldDB" id="A0A2S7WQI1"/>
<dbReference type="OrthoDB" id="9779233at2"/>
<sequence length="257" mass="30126">MTLFLQVSLIIWVLVTLLWLLSVAIKNVSIVDIFWGFGFVVVNAFYIYSLEEINPRNWLLLALVSIWGLRLTIYLAIRNIGKGEDYRYQQFRKDYGAERYWWFSYFQVFLLQGTLILLVSLPYLGVHFSETSGDLFWLDYIAILLWIIGFSFEAGGDYQLYQFKKNPENRGKVLNTGFWKYTRHPNYFGDSAVWWSYALFSIAAGGYWQIVGAVIMTLLIIKVSGVAMLERTLKNTKPKYQDYIKNTNAFIPWFPKK</sequence>
<comment type="caution">
    <text evidence="2">The sequence shown here is derived from an EMBL/GenBank/DDBJ whole genome shotgun (WGS) entry which is preliminary data.</text>
</comment>
<dbReference type="RefSeq" id="WP_105016430.1">
    <property type="nucleotide sequence ID" value="NZ_MSCN01000001.1"/>
</dbReference>